<comment type="caution">
    <text evidence="1">The sequence shown here is derived from an EMBL/GenBank/DDBJ whole genome shotgun (WGS) entry which is preliminary data.</text>
</comment>
<proteinExistence type="predicted"/>
<evidence type="ECO:0000313" key="1">
    <source>
        <dbReference type="EMBL" id="MEQ2239489.1"/>
    </source>
</evidence>
<keyword evidence="2" id="KW-1185">Reference proteome</keyword>
<gene>
    <name evidence="1" type="ORF">ILYODFUR_004956</name>
</gene>
<name>A0ABV0U3X8_9TELE</name>
<dbReference type="Proteomes" id="UP001482620">
    <property type="component" value="Unassembled WGS sequence"/>
</dbReference>
<protein>
    <submittedName>
        <fullName evidence="1">Uncharacterized protein</fullName>
    </submittedName>
</protein>
<accession>A0ABV0U3X8</accession>
<reference evidence="1 2" key="1">
    <citation type="submission" date="2021-06" db="EMBL/GenBank/DDBJ databases">
        <authorList>
            <person name="Palmer J.M."/>
        </authorList>
    </citation>
    <scope>NUCLEOTIDE SEQUENCE [LARGE SCALE GENOMIC DNA]</scope>
    <source>
        <strain evidence="2">if_2019</strain>
        <tissue evidence="1">Muscle</tissue>
    </source>
</reference>
<organism evidence="1 2">
    <name type="scientific">Ilyodon furcidens</name>
    <name type="common">goldbreast splitfin</name>
    <dbReference type="NCBI Taxonomy" id="33524"/>
    <lineage>
        <taxon>Eukaryota</taxon>
        <taxon>Metazoa</taxon>
        <taxon>Chordata</taxon>
        <taxon>Craniata</taxon>
        <taxon>Vertebrata</taxon>
        <taxon>Euteleostomi</taxon>
        <taxon>Actinopterygii</taxon>
        <taxon>Neopterygii</taxon>
        <taxon>Teleostei</taxon>
        <taxon>Neoteleostei</taxon>
        <taxon>Acanthomorphata</taxon>
        <taxon>Ovalentaria</taxon>
        <taxon>Atherinomorphae</taxon>
        <taxon>Cyprinodontiformes</taxon>
        <taxon>Goodeidae</taxon>
        <taxon>Ilyodon</taxon>
    </lineage>
</organism>
<dbReference type="EMBL" id="JAHRIQ010058208">
    <property type="protein sequence ID" value="MEQ2239489.1"/>
    <property type="molecule type" value="Genomic_DNA"/>
</dbReference>
<sequence>MCLSRQNDSTRRLARFCVCHVKPGKRKNTGNMIFLCVSVQCNTHLCACVVMPPAPKNTSEVERKAARGFMHTYRGMNKPGDSKHGEWLQKRGSNKGGDCEEVNVLSCMLAVHVSRWCNCREQEIAAPHTLIYL</sequence>
<evidence type="ECO:0000313" key="2">
    <source>
        <dbReference type="Proteomes" id="UP001482620"/>
    </source>
</evidence>